<keyword evidence="1" id="KW-0255">Endonuclease</keyword>
<dbReference type="Pfam" id="PF26595">
    <property type="entry name" value="A_ENA"/>
    <property type="match status" value="1"/>
</dbReference>
<dbReference type="OrthoDB" id="2664174at2"/>
<evidence type="ECO:0000313" key="2">
    <source>
        <dbReference type="Proteomes" id="UP000426246"/>
    </source>
</evidence>
<reference evidence="2" key="1">
    <citation type="submission" date="2018-11" db="EMBL/GenBank/DDBJ databases">
        <title>Complete genome sequence of Paenibacillus sp. ML311-T8.</title>
        <authorList>
            <person name="Nam Y.-D."/>
            <person name="Kang J."/>
            <person name="Chung W.-H."/>
            <person name="Park Y.S."/>
        </authorList>
    </citation>
    <scope>NUCLEOTIDE SEQUENCE [LARGE SCALE GENOMIC DNA]</scope>
    <source>
        <strain evidence="2">ML311-T8</strain>
    </source>
</reference>
<gene>
    <name evidence="1" type="ORF">EHS13_08570</name>
</gene>
<dbReference type="GO" id="GO:0004519">
    <property type="term" value="F:endonuclease activity"/>
    <property type="evidence" value="ECO:0007669"/>
    <property type="project" value="UniProtKB-KW"/>
</dbReference>
<name>A0A6B8RYL8_9BACL</name>
<dbReference type="EMBL" id="CP034235">
    <property type="protein sequence ID" value="QGR00009.1"/>
    <property type="molecule type" value="Genomic_DNA"/>
</dbReference>
<accession>A0A6B8RYL8</accession>
<protein>
    <submittedName>
        <fullName evidence="1">Restriction endonuclease subunit S</fullName>
    </submittedName>
</protein>
<keyword evidence="1" id="KW-0378">Hydrolase</keyword>
<dbReference type="InterPro" id="IPR058705">
    <property type="entry name" value="A_ENA"/>
</dbReference>
<dbReference type="Proteomes" id="UP000426246">
    <property type="component" value="Chromosome"/>
</dbReference>
<organism evidence="1 2">
    <name type="scientific">Paenibacillus psychroresistens</name>
    <dbReference type="NCBI Taxonomy" id="1778678"/>
    <lineage>
        <taxon>Bacteria</taxon>
        <taxon>Bacillati</taxon>
        <taxon>Bacillota</taxon>
        <taxon>Bacilli</taxon>
        <taxon>Bacillales</taxon>
        <taxon>Paenibacillaceae</taxon>
        <taxon>Paenibacillus</taxon>
    </lineage>
</organism>
<sequence length="96" mass="10579">MQFNISLMLEAKSLEAEKAKNWLCNQISHNNFSGHGDQLLQMLTIHQQMIEVIDGITKMEHGLGKNLKIVLETHENGENGGFMGGHGGHFGMGGFT</sequence>
<dbReference type="AlphaFoldDB" id="A0A6B8RYL8"/>
<proteinExistence type="predicted"/>
<evidence type="ECO:0000313" key="1">
    <source>
        <dbReference type="EMBL" id="QGR00009.1"/>
    </source>
</evidence>
<keyword evidence="1" id="KW-0540">Nuclease</keyword>
<keyword evidence="2" id="KW-1185">Reference proteome</keyword>
<dbReference type="KEGG" id="ppsc:EHS13_08570"/>